<sequence length="133" mass="15640">MRPLIRFFFRTVRLVLTPFVITIDRMTTPKGIDRPADVQAKIDEETRALTLYHFRSCPFCIKTRRAMKRMSLNIELRDTQHDPENREALHRGGGEIKVPCLRIEETDGEVRWMYESDAIIEYLTRRFAPSQAA</sequence>
<evidence type="ECO:0000313" key="2">
    <source>
        <dbReference type="EMBL" id="AOU99143.1"/>
    </source>
</evidence>
<dbReference type="SUPFAM" id="SSF52833">
    <property type="entry name" value="Thioredoxin-like"/>
    <property type="match status" value="1"/>
</dbReference>
<dbReference type="AlphaFoldDB" id="A0A1D8IRW2"/>
<dbReference type="CDD" id="cd00570">
    <property type="entry name" value="GST_N_family"/>
    <property type="match status" value="1"/>
</dbReference>
<evidence type="ECO:0000313" key="3">
    <source>
        <dbReference type="Proteomes" id="UP000095401"/>
    </source>
</evidence>
<feature type="domain" description="GST N-terminal" evidence="1">
    <location>
        <begin position="47"/>
        <end position="131"/>
    </location>
</feature>
<organism evidence="2 3">
    <name type="scientific">Acidihalobacter yilgarnensis</name>
    <dbReference type="NCBI Taxonomy" id="2819280"/>
    <lineage>
        <taxon>Bacteria</taxon>
        <taxon>Pseudomonadati</taxon>
        <taxon>Pseudomonadota</taxon>
        <taxon>Gammaproteobacteria</taxon>
        <taxon>Chromatiales</taxon>
        <taxon>Ectothiorhodospiraceae</taxon>
        <taxon>Acidihalobacter</taxon>
    </lineage>
</organism>
<dbReference type="Pfam" id="PF13417">
    <property type="entry name" value="GST_N_3"/>
    <property type="match status" value="1"/>
</dbReference>
<protein>
    <submittedName>
        <fullName evidence="2">Glutaredoxin</fullName>
    </submittedName>
</protein>
<reference evidence="3" key="1">
    <citation type="submission" date="2016-09" db="EMBL/GenBank/DDBJ databases">
        <title>Acidihalobacter prosperus F5.</title>
        <authorList>
            <person name="Khaleque H.N."/>
            <person name="Ramsay J.P."/>
            <person name="Kaksonen A.H."/>
            <person name="Boxall N.J."/>
            <person name="Watkin E.L.J."/>
        </authorList>
    </citation>
    <scope>NUCLEOTIDE SEQUENCE [LARGE SCALE GENOMIC DNA]</scope>
    <source>
        <strain evidence="3">F5</strain>
    </source>
</reference>
<name>A0A1D8IRW2_9GAMM</name>
<dbReference type="InterPro" id="IPR004045">
    <property type="entry name" value="Glutathione_S-Trfase_N"/>
</dbReference>
<dbReference type="KEGG" id="aprs:BI364_15445"/>
<dbReference type="Proteomes" id="UP000095401">
    <property type="component" value="Chromosome"/>
</dbReference>
<evidence type="ECO:0000259" key="1">
    <source>
        <dbReference type="PROSITE" id="PS50404"/>
    </source>
</evidence>
<gene>
    <name evidence="2" type="ORF">BI364_15445</name>
</gene>
<dbReference type="PROSITE" id="PS51354">
    <property type="entry name" value="GLUTAREDOXIN_2"/>
    <property type="match status" value="1"/>
</dbReference>
<keyword evidence="3" id="KW-1185">Reference proteome</keyword>
<dbReference type="Gene3D" id="3.40.30.10">
    <property type="entry name" value="Glutaredoxin"/>
    <property type="match status" value="1"/>
</dbReference>
<proteinExistence type="predicted"/>
<dbReference type="EMBL" id="CP017415">
    <property type="protein sequence ID" value="AOU99143.1"/>
    <property type="molecule type" value="Genomic_DNA"/>
</dbReference>
<accession>A0A1D8IRW2</accession>
<dbReference type="InterPro" id="IPR036249">
    <property type="entry name" value="Thioredoxin-like_sf"/>
</dbReference>
<dbReference type="PROSITE" id="PS50404">
    <property type="entry name" value="GST_NTER"/>
    <property type="match status" value="1"/>
</dbReference>
<dbReference type="RefSeq" id="WP_070079495.1">
    <property type="nucleotide sequence ID" value="NZ_CP017415.1"/>
</dbReference>